<reference evidence="3" key="1">
    <citation type="submission" date="2020-08" db="EMBL/GenBank/DDBJ databases">
        <title>Genome public.</title>
        <authorList>
            <person name="Liu C."/>
            <person name="Sun Q."/>
        </authorList>
    </citation>
    <scope>NUCLEOTIDE SEQUENCE</scope>
    <source>
        <strain evidence="3">BX15</strain>
    </source>
</reference>
<dbReference type="InterPro" id="IPR001347">
    <property type="entry name" value="SIS_dom"/>
</dbReference>
<accession>A0A923S7H1</accession>
<dbReference type="PROSITE" id="PS51464">
    <property type="entry name" value="SIS"/>
    <property type="match status" value="1"/>
</dbReference>
<protein>
    <submittedName>
        <fullName evidence="3">SIS domain-containing protein</fullName>
    </submittedName>
</protein>
<dbReference type="InterPro" id="IPR035466">
    <property type="entry name" value="GlmS/AgaS_SIS"/>
</dbReference>
<evidence type="ECO:0000256" key="1">
    <source>
        <dbReference type="ARBA" id="ARBA00022737"/>
    </source>
</evidence>
<keyword evidence="1" id="KW-0677">Repeat</keyword>
<evidence type="ECO:0000313" key="4">
    <source>
        <dbReference type="Proteomes" id="UP000620327"/>
    </source>
</evidence>
<dbReference type="EMBL" id="JACOQI010000008">
    <property type="protein sequence ID" value="MBC5770631.1"/>
    <property type="molecule type" value="Genomic_DNA"/>
</dbReference>
<dbReference type="GO" id="GO:0006002">
    <property type="term" value="P:fructose 6-phosphate metabolic process"/>
    <property type="evidence" value="ECO:0007669"/>
    <property type="project" value="TreeGrafter"/>
</dbReference>
<dbReference type="Gene3D" id="3.40.50.10490">
    <property type="entry name" value="Glucose-6-phosphate isomerase like protein, domain 1"/>
    <property type="match status" value="2"/>
</dbReference>
<sequence length="353" mass="38680">MDESLLQRYISQQSAVWKALLDKRESLTAPFAVLEPKPDRVILIGSGSSHYAALMARPVLEQAFGVEVSCFVPSQEEQLIRCRAAHPLYIAVSQSGISTNTYTLIRSLRAQGYPVVALTEHLDSPVGKAASLAIPLLIGEERIGAKTKGVTATVLTLMLLGLSVCRDESYRTRLYAAMDALIIQSAENLRRAQIWSRAHLEEVIPFRHLYVIAGNDGLGAAQEAALKLLETNYLPVSCYPLDEYTHGVQNALDGDACLICLLPPETHTERTRMLTLTAFARSVGAQCFLIAPGGVENDLTALNLLDTECRELRCLTYLPAVQTLAAVLSAARGIDTSRRRYPDFFALMGSKME</sequence>
<dbReference type="InterPro" id="IPR046348">
    <property type="entry name" value="SIS_dom_sf"/>
</dbReference>
<dbReference type="RefSeq" id="WP_187014871.1">
    <property type="nucleotide sequence ID" value="NZ_JACOQI010000008.1"/>
</dbReference>
<dbReference type="SUPFAM" id="SSF53697">
    <property type="entry name" value="SIS domain"/>
    <property type="match status" value="1"/>
</dbReference>
<dbReference type="GO" id="GO:0097367">
    <property type="term" value="F:carbohydrate derivative binding"/>
    <property type="evidence" value="ECO:0007669"/>
    <property type="project" value="InterPro"/>
</dbReference>
<proteinExistence type="predicted"/>
<dbReference type="PANTHER" id="PTHR10937">
    <property type="entry name" value="GLUCOSAMINE--FRUCTOSE-6-PHOSPHATE AMINOTRANSFERASE, ISOMERIZING"/>
    <property type="match status" value="1"/>
</dbReference>
<evidence type="ECO:0000313" key="3">
    <source>
        <dbReference type="EMBL" id="MBC5770631.1"/>
    </source>
</evidence>
<dbReference type="PANTHER" id="PTHR10937:SF17">
    <property type="entry name" value="GLUCOSAMINE-FRUCTOSE-6-PHOSPHATE AMINOTRANSFERASE"/>
    <property type="match status" value="1"/>
</dbReference>
<dbReference type="Pfam" id="PF01380">
    <property type="entry name" value="SIS"/>
    <property type="match status" value="1"/>
</dbReference>
<keyword evidence="4" id="KW-1185">Reference proteome</keyword>
<name>A0A923S7H1_9FIRM</name>
<feature type="domain" description="SIS" evidence="2">
    <location>
        <begin position="29"/>
        <end position="170"/>
    </location>
</feature>
<dbReference type="GO" id="GO:0006487">
    <property type="term" value="P:protein N-linked glycosylation"/>
    <property type="evidence" value="ECO:0007669"/>
    <property type="project" value="TreeGrafter"/>
</dbReference>
<gene>
    <name evidence="3" type="ORF">H8Z83_09900</name>
</gene>
<dbReference type="AlphaFoldDB" id="A0A923S7H1"/>
<evidence type="ECO:0000259" key="2">
    <source>
        <dbReference type="PROSITE" id="PS51464"/>
    </source>
</evidence>
<dbReference type="GO" id="GO:0006047">
    <property type="term" value="P:UDP-N-acetylglucosamine metabolic process"/>
    <property type="evidence" value="ECO:0007669"/>
    <property type="project" value="TreeGrafter"/>
</dbReference>
<dbReference type="CDD" id="cd05008">
    <property type="entry name" value="SIS_GlmS_GlmD_1"/>
    <property type="match status" value="1"/>
</dbReference>
<dbReference type="GO" id="GO:0004360">
    <property type="term" value="F:glutamine-fructose-6-phosphate transaminase (isomerizing) activity"/>
    <property type="evidence" value="ECO:0007669"/>
    <property type="project" value="TreeGrafter"/>
</dbReference>
<dbReference type="Proteomes" id="UP000620327">
    <property type="component" value="Unassembled WGS sequence"/>
</dbReference>
<organism evidence="3 4">
    <name type="scientific">Dysosmobacter segnis</name>
    <dbReference type="NCBI Taxonomy" id="2763042"/>
    <lineage>
        <taxon>Bacteria</taxon>
        <taxon>Bacillati</taxon>
        <taxon>Bacillota</taxon>
        <taxon>Clostridia</taxon>
        <taxon>Eubacteriales</taxon>
        <taxon>Oscillospiraceae</taxon>
        <taxon>Dysosmobacter</taxon>
    </lineage>
</organism>
<comment type="caution">
    <text evidence="3">The sequence shown here is derived from an EMBL/GenBank/DDBJ whole genome shotgun (WGS) entry which is preliminary data.</text>
</comment>